<protein>
    <submittedName>
        <fullName evidence="2">Minimal PKS acyl carrier protein</fullName>
    </submittedName>
</protein>
<feature type="domain" description="Carrier" evidence="1">
    <location>
        <begin position="18"/>
        <end position="67"/>
    </location>
</feature>
<dbReference type="OrthoDB" id="3537906at2"/>
<evidence type="ECO:0000313" key="2">
    <source>
        <dbReference type="EMBL" id="REE97574.1"/>
    </source>
</evidence>
<evidence type="ECO:0000313" key="3">
    <source>
        <dbReference type="Proteomes" id="UP000256661"/>
    </source>
</evidence>
<name>A0A3D9SYD2_9ACTN</name>
<organism evidence="2 3">
    <name type="scientific">Thermomonospora umbrina</name>
    <dbReference type="NCBI Taxonomy" id="111806"/>
    <lineage>
        <taxon>Bacteria</taxon>
        <taxon>Bacillati</taxon>
        <taxon>Actinomycetota</taxon>
        <taxon>Actinomycetes</taxon>
        <taxon>Streptosporangiales</taxon>
        <taxon>Thermomonosporaceae</taxon>
        <taxon>Thermomonospora</taxon>
    </lineage>
</organism>
<gene>
    <name evidence="2" type="ORF">DFJ69_3047</name>
</gene>
<keyword evidence="3" id="KW-1185">Reference proteome</keyword>
<accession>A0A3D9SYD2</accession>
<reference evidence="2 3" key="1">
    <citation type="submission" date="2018-08" db="EMBL/GenBank/DDBJ databases">
        <title>Sequencing the genomes of 1000 actinobacteria strains.</title>
        <authorList>
            <person name="Klenk H.-P."/>
        </authorList>
    </citation>
    <scope>NUCLEOTIDE SEQUENCE [LARGE SCALE GENOMIC DNA]</scope>
    <source>
        <strain evidence="2 3">DSM 43927</strain>
    </source>
</reference>
<dbReference type="Gene3D" id="1.10.1200.10">
    <property type="entry name" value="ACP-like"/>
    <property type="match status" value="1"/>
</dbReference>
<comment type="caution">
    <text evidence="2">The sequence shown here is derived from an EMBL/GenBank/DDBJ whole genome shotgun (WGS) entry which is preliminary data.</text>
</comment>
<dbReference type="EMBL" id="QTTT01000001">
    <property type="protein sequence ID" value="REE97574.1"/>
    <property type="molecule type" value="Genomic_DNA"/>
</dbReference>
<evidence type="ECO:0000259" key="1">
    <source>
        <dbReference type="Pfam" id="PF00550"/>
    </source>
</evidence>
<dbReference type="RefSeq" id="WP_116023051.1">
    <property type="nucleotide sequence ID" value="NZ_QTTT01000001.1"/>
</dbReference>
<dbReference type="InterPro" id="IPR009081">
    <property type="entry name" value="PP-bd_ACP"/>
</dbReference>
<dbReference type="InterPro" id="IPR036736">
    <property type="entry name" value="ACP-like_sf"/>
</dbReference>
<dbReference type="Pfam" id="PF00550">
    <property type="entry name" value="PP-binding"/>
    <property type="match status" value="1"/>
</dbReference>
<sequence>MAAQSFTDADVRQVLHAVGVPADDHHLTFEQLDVDSLALMEMATRIMRSHGVDIEELLTPDRTPAAMKALVNDLLSAG</sequence>
<dbReference type="SUPFAM" id="SSF47336">
    <property type="entry name" value="ACP-like"/>
    <property type="match status" value="1"/>
</dbReference>
<dbReference type="AlphaFoldDB" id="A0A3D9SYD2"/>
<proteinExistence type="predicted"/>
<dbReference type="Proteomes" id="UP000256661">
    <property type="component" value="Unassembled WGS sequence"/>
</dbReference>